<evidence type="ECO:0000313" key="2">
    <source>
        <dbReference type="Proteomes" id="UP000484381"/>
    </source>
</evidence>
<dbReference type="EMBL" id="WHNP01000009">
    <property type="protein sequence ID" value="MPW17642.1"/>
    <property type="molecule type" value="Genomic_DNA"/>
</dbReference>
<accession>A0A7X1N921</accession>
<proteinExistence type="predicted"/>
<keyword evidence="2" id="KW-1185">Reference proteome</keyword>
<name>A0A7X1N921_9BURK</name>
<evidence type="ECO:0000313" key="1">
    <source>
        <dbReference type="EMBL" id="MPW17642.1"/>
    </source>
</evidence>
<comment type="caution">
    <text evidence="1">The sequence shown here is derived from an EMBL/GenBank/DDBJ whole genome shotgun (WGS) entry which is preliminary data.</text>
</comment>
<gene>
    <name evidence="1" type="ORF">GCT13_12050</name>
</gene>
<protein>
    <submittedName>
        <fullName evidence="1">Uncharacterized protein</fullName>
    </submittedName>
</protein>
<sequence length="129" mass="13878">MAVTSKKKRKSLRANGNVPSHWTAEWAVEPAATEGWVNVTLTVKQTDGVSTVQRTYRYLLSRERASQLMQEMNESLAREAASENLDSTAALVAARAALQAGASSSALTPEENNTLLDHFALGAYGLVGN</sequence>
<dbReference type="AlphaFoldDB" id="A0A7X1N921"/>
<reference evidence="1 2" key="1">
    <citation type="submission" date="2019-10" db="EMBL/GenBank/DDBJ databases">
        <title>Paraburkholderia sp. isolated from nodules of Mimosa pudica from Brazilian Atlantic Forest soils.</title>
        <authorList>
            <person name="Paulitsch F."/>
            <person name="Hungria M."/>
            <person name="Dall'Agnol R."/>
        </authorList>
    </citation>
    <scope>NUCLEOTIDE SEQUENCE [LARGE SCALE GENOMIC DNA]</scope>
    <source>
        <strain evidence="1 2">CNPSo 3157</strain>
    </source>
</reference>
<dbReference type="Proteomes" id="UP000484381">
    <property type="component" value="Unassembled WGS sequence"/>
</dbReference>
<organism evidence="1 2">
    <name type="scientific">Paraburkholderia franconis</name>
    <dbReference type="NCBI Taxonomy" id="2654983"/>
    <lineage>
        <taxon>Bacteria</taxon>
        <taxon>Pseudomonadati</taxon>
        <taxon>Pseudomonadota</taxon>
        <taxon>Betaproteobacteria</taxon>
        <taxon>Burkholderiales</taxon>
        <taxon>Burkholderiaceae</taxon>
        <taxon>Paraburkholderia</taxon>
    </lineage>
</organism>
<dbReference type="RefSeq" id="WP_152758179.1">
    <property type="nucleotide sequence ID" value="NZ_WHNP01000009.1"/>
</dbReference>